<protein>
    <recommendedName>
        <fullName evidence="3 10">Hydroxymethylglutaryl-CoA synthase</fullName>
        <shortName evidence="10">HMG-CoA synthase</shortName>
        <ecNumber evidence="3 10">2.3.3.10</ecNumber>
    </recommendedName>
    <alternativeName>
        <fullName evidence="10">3-hydroxy-3-methylglutaryl coenzyme A synthase</fullName>
    </alternativeName>
</protein>
<dbReference type="PROSITE" id="PS01226">
    <property type="entry name" value="HMG_COA_SYNTHASE"/>
    <property type="match status" value="1"/>
</dbReference>
<evidence type="ECO:0000256" key="2">
    <source>
        <dbReference type="ARBA" id="ARBA00007061"/>
    </source>
</evidence>
<feature type="domain" description="Hydroxymethylglutaryl-coenzyme A synthase N-terminal" evidence="11">
    <location>
        <begin position="11"/>
        <end position="184"/>
    </location>
</feature>
<dbReference type="Pfam" id="PF01154">
    <property type="entry name" value="HMG_CoA_synt_N"/>
    <property type="match status" value="1"/>
</dbReference>
<proteinExistence type="inferred from homology"/>
<dbReference type="EMBL" id="CAJFCJ010000019">
    <property type="protein sequence ID" value="CAD5123315.1"/>
    <property type="molecule type" value="Genomic_DNA"/>
</dbReference>
<dbReference type="Proteomes" id="UP000549394">
    <property type="component" value="Unassembled WGS sequence"/>
</dbReference>
<gene>
    <name evidence="13" type="ORF">DGYR_LOCUS11002</name>
</gene>
<dbReference type="GO" id="GO:0016126">
    <property type="term" value="P:sterol biosynthetic process"/>
    <property type="evidence" value="ECO:0007669"/>
    <property type="project" value="UniProtKB-KW"/>
</dbReference>
<keyword evidence="6 10" id="KW-0756">Sterol biosynthesis</keyword>
<dbReference type="CDD" id="cd00827">
    <property type="entry name" value="init_cond_enzymes"/>
    <property type="match status" value="1"/>
</dbReference>
<evidence type="ECO:0000313" key="14">
    <source>
        <dbReference type="Proteomes" id="UP000549394"/>
    </source>
</evidence>
<feature type="active site" description="Proton donor/acceptor" evidence="8">
    <location>
        <position position="93"/>
    </location>
</feature>
<feature type="binding site" evidence="9">
    <location>
        <position position="264"/>
    </location>
    <ligand>
        <name>CoA</name>
        <dbReference type="ChEBI" id="CHEBI:57287"/>
    </ligand>
</feature>
<dbReference type="PANTHER" id="PTHR43323:SF2">
    <property type="entry name" value="HYDROXYMETHYLGLUTARYL-COA SYNTHASE"/>
    <property type="match status" value="1"/>
</dbReference>
<evidence type="ECO:0000256" key="10">
    <source>
        <dbReference type="RuleBase" id="RU364071"/>
    </source>
</evidence>
<sequence length="470" mass="52584">MPGDNHLGPAWPENVGILAIEIYFPPHYVDQNELEQFDEVSTGKYVIGLGQSKMGYCTDREDVNSLCLTVVQKLMEKHNIPYGSIGKLEVGTETLLDKSKSVKSVLMQLFQESENTDIEGVDTTNACYGGTAALFNCINWLESSACDGRYAMAVAADIAVYARGSARCTGGAGAVAMLLGPNAPIVFERGVRSTHIQHSYDFYKPNMESEYPIVDGKLTIECYLSALDKCYSKYKQKFSQVYPNSNEFSITDSDAFIFHTPYCKIVQKSLARLAVQDFINHCGNWPELEKFKNIDLEESYFNKDLEKAAMSATRELFEEKTKPSLTLAKNVGNMYTPSVYGGLVSYLLSNDIDKLPGKRLVLFSYGSGLASSMFSVKIDNSVSQQLKNLYKGIADVPARLEKRIKVSPSVFDKIMKLREETCHKAPYFPVGEKDCLLPGTFYLTSVDDMFRRKYARIPPESHNNFNHTSK</sequence>
<dbReference type="Pfam" id="PF08540">
    <property type="entry name" value="HMG_CoA_synt_C"/>
    <property type="match status" value="1"/>
</dbReference>
<feature type="active site" description="Acyl-thioester intermediate" evidence="8">
    <location>
        <position position="127"/>
    </location>
</feature>
<comment type="function">
    <text evidence="10">Catalyzes the condensation of acetyl-CoA with acetoacetyl-CoA to form HMG-CoA.</text>
</comment>
<dbReference type="InterPro" id="IPR000590">
    <property type="entry name" value="HMG_CoA_synt_AS"/>
</dbReference>
<evidence type="ECO:0000256" key="5">
    <source>
        <dbReference type="ARBA" id="ARBA00022955"/>
    </source>
</evidence>
<keyword evidence="10" id="KW-0444">Lipid biosynthesis</keyword>
<keyword evidence="5 10" id="KW-0752">Steroid biosynthesis</keyword>
<comment type="similarity">
    <text evidence="2 10">Belongs to the thiolase-like superfamily. HMG-CoA synthase family.</text>
</comment>
<evidence type="ECO:0000256" key="9">
    <source>
        <dbReference type="PIRSR" id="PIRSR610122-2"/>
    </source>
</evidence>
<dbReference type="GO" id="GO:0010142">
    <property type="term" value="P:farnesyl diphosphate biosynthetic process, mevalonate pathway"/>
    <property type="evidence" value="ECO:0007669"/>
    <property type="project" value="InterPro"/>
</dbReference>
<name>A0A7I8W487_9ANNE</name>
<keyword evidence="10" id="KW-0753">Steroid metabolism</keyword>
<dbReference type="PANTHER" id="PTHR43323">
    <property type="entry name" value="3-HYDROXY-3-METHYLGLUTARYL COENZYME A SYNTHASE"/>
    <property type="match status" value="1"/>
</dbReference>
<dbReference type="FunFam" id="3.40.47.10:FF:000008">
    <property type="entry name" value="3-hydroxy-3-methylglutaryl coenzyme A synthase"/>
    <property type="match status" value="1"/>
</dbReference>
<evidence type="ECO:0000256" key="3">
    <source>
        <dbReference type="ARBA" id="ARBA00012978"/>
    </source>
</evidence>
<dbReference type="InterPro" id="IPR010122">
    <property type="entry name" value="HMG_CoA_synthase_euk"/>
</dbReference>
<feature type="domain" description="Hydroxymethylglutaryl-coenzyme A synthase C-terminal" evidence="12">
    <location>
        <begin position="185"/>
        <end position="456"/>
    </location>
</feature>
<dbReference type="GO" id="GO:0004421">
    <property type="term" value="F:hydroxymethylglutaryl-CoA synthase activity"/>
    <property type="evidence" value="ECO:0007669"/>
    <property type="project" value="UniProtKB-EC"/>
</dbReference>
<keyword evidence="10" id="KW-1207">Sterol metabolism</keyword>
<dbReference type="InterPro" id="IPR013746">
    <property type="entry name" value="HMG_CoA_synt_C_dom"/>
</dbReference>
<evidence type="ECO:0000256" key="6">
    <source>
        <dbReference type="ARBA" id="ARBA00023011"/>
    </source>
</evidence>
<evidence type="ECO:0000256" key="4">
    <source>
        <dbReference type="ARBA" id="ARBA00022679"/>
    </source>
</evidence>
<dbReference type="Gene3D" id="3.40.47.10">
    <property type="match status" value="1"/>
</dbReference>
<evidence type="ECO:0000259" key="12">
    <source>
        <dbReference type="Pfam" id="PF08540"/>
    </source>
</evidence>
<dbReference type="GO" id="GO:0006084">
    <property type="term" value="P:acetyl-CoA metabolic process"/>
    <property type="evidence" value="ECO:0007669"/>
    <property type="project" value="InterPro"/>
</dbReference>
<keyword evidence="14" id="KW-1185">Reference proteome</keyword>
<reference evidence="13 14" key="1">
    <citation type="submission" date="2020-08" db="EMBL/GenBank/DDBJ databases">
        <authorList>
            <person name="Hejnol A."/>
        </authorList>
    </citation>
    <scope>NUCLEOTIDE SEQUENCE [LARGE SCALE GENOMIC DNA]</scope>
</reference>
<organism evidence="13 14">
    <name type="scientific">Dimorphilus gyrociliatus</name>
    <dbReference type="NCBI Taxonomy" id="2664684"/>
    <lineage>
        <taxon>Eukaryota</taxon>
        <taxon>Metazoa</taxon>
        <taxon>Spiralia</taxon>
        <taxon>Lophotrochozoa</taxon>
        <taxon>Annelida</taxon>
        <taxon>Polychaeta</taxon>
        <taxon>Polychaeta incertae sedis</taxon>
        <taxon>Dinophilidae</taxon>
        <taxon>Dimorphilus</taxon>
    </lineage>
</organism>
<evidence type="ECO:0000256" key="1">
    <source>
        <dbReference type="ARBA" id="ARBA00005218"/>
    </source>
</evidence>
<comment type="pathway">
    <text evidence="1 10">Metabolic intermediate biosynthesis; (R)-mevalonate biosynthesis; (R)-mevalonate from acetyl-CoA: step 2/3.</text>
</comment>
<dbReference type="NCBIfam" id="TIGR01833">
    <property type="entry name" value="HMG-CoA-S_euk"/>
    <property type="match status" value="1"/>
</dbReference>
<dbReference type="OrthoDB" id="1269963at2759"/>
<accession>A0A7I8W487</accession>
<keyword evidence="4 10" id="KW-0808">Transferase</keyword>
<evidence type="ECO:0000313" key="13">
    <source>
        <dbReference type="EMBL" id="CAD5123315.1"/>
    </source>
</evidence>
<evidence type="ECO:0000256" key="8">
    <source>
        <dbReference type="PIRSR" id="PIRSR610122-1"/>
    </source>
</evidence>
<dbReference type="AlphaFoldDB" id="A0A7I8W487"/>
<evidence type="ECO:0000259" key="11">
    <source>
        <dbReference type="Pfam" id="PF01154"/>
    </source>
</evidence>
<feature type="binding site" evidence="9">
    <location>
        <position position="268"/>
    </location>
    <ligand>
        <name>CoA</name>
        <dbReference type="ChEBI" id="CHEBI:57287"/>
    </ligand>
</feature>
<keyword evidence="10" id="KW-0443">Lipid metabolism</keyword>
<dbReference type="SUPFAM" id="SSF53901">
    <property type="entry name" value="Thiolase-like"/>
    <property type="match status" value="2"/>
</dbReference>
<comment type="catalytic activity">
    <reaction evidence="7">
        <text>acetoacetyl-CoA + acetyl-CoA + H2O = (3S)-3-hydroxy-3-methylglutaryl-CoA + CoA + H(+)</text>
        <dbReference type="Rhea" id="RHEA:10188"/>
        <dbReference type="ChEBI" id="CHEBI:15377"/>
        <dbReference type="ChEBI" id="CHEBI:15378"/>
        <dbReference type="ChEBI" id="CHEBI:43074"/>
        <dbReference type="ChEBI" id="CHEBI:57286"/>
        <dbReference type="ChEBI" id="CHEBI:57287"/>
        <dbReference type="ChEBI" id="CHEBI:57288"/>
        <dbReference type="EC" id="2.3.3.10"/>
    </reaction>
    <physiologicalReaction direction="left-to-right" evidence="7">
        <dbReference type="Rhea" id="RHEA:10189"/>
    </physiologicalReaction>
</comment>
<comment type="caution">
    <text evidence="13">The sequence shown here is derived from an EMBL/GenBank/DDBJ whole genome shotgun (WGS) entry which is preliminary data.</text>
</comment>
<feature type="active site" description="Proton donor/acceptor" evidence="8">
    <location>
        <position position="259"/>
    </location>
</feature>
<evidence type="ECO:0000256" key="7">
    <source>
        <dbReference type="ARBA" id="ARBA00049887"/>
    </source>
</evidence>
<dbReference type="UniPathway" id="UPA00058">
    <property type="reaction ID" value="UER00102"/>
</dbReference>
<dbReference type="EC" id="2.3.3.10" evidence="3 10"/>
<dbReference type="InterPro" id="IPR016039">
    <property type="entry name" value="Thiolase-like"/>
</dbReference>
<dbReference type="InterPro" id="IPR013528">
    <property type="entry name" value="HMG_CoA_synth_N"/>
</dbReference>